<evidence type="ECO:0000256" key="4">
    <source>
        <dbReference type="ARBA" id="ARBA00022691"/>
    </source>
</evidence>
<evidence type="ECO:0000256" key="1">
    <source>
        <dbReference type="ARBA" id="ARBA00010815"/>
    </source>
</evidence>
<accession>A0ABS5IGL3</accession>
<dbReference type="PANTHER" id="PTHR43667">
    <property type="entry name" value="CYCLOPROPANE-FATTY-ACYL-PHOSPHOLIPID SYNTHASE"/>
    <property type="match status" value="1"/>
</dbReference>
<dbReference type="GO" id="GO:0008168">
    <property type="term" value="F:methyltransferase activity"/>
    <property type="evidence" value="ECO:0007669"/>
    <property type="project" value="UniProtKB-KW"/>
</dbReference>
<protein>
    <submittedName>
        <fullName evidence="6">Class I SAM-dependent methyltransferase</fullName>
    </submittedName>
</protein>
<evidence type="ECO:0000256" key="5">
    <source>
        <dbReference type="ARBA" id="ARBA00023098"/>
    </source>
</evidence>
<keyword evidence="5" id="KW-0443">Lipid metabolism</keyword>
<dbReference type="EMBL" id="JAGTUF010000025">
    <property type="protein sequence ID" value="MBR9973547.1"/>
    <property type="molecule type" value="Genomic_DNA"/>
</dbReference>
<organism evidence="6 7">
    <name type="scientific">Magnetospirillum sulfuroxidans</name>
    <dbReference type="NCBI Taxonomy" id="611300"/>
    <lineage>
        <taxon>Bacteria</taxon>
        <taxon>Pseudomonadati</taxon>
        <taxon>Pseudomonadota</taxon>
        <taxon>Alphaproteobacteria</taxon>
        <taxon>Rhodospirillales</taxon>
        <taxon>Rhodospirillaceae</taxon>
        <taxon>Magnetospirillum</taxon>
    </lineage>
</organism>
<dbReference type="PIRSF" id="PIRSF003085">
    <property type="entry name" value="CMAS"/>
    <property type="match status" value="1"/>
</dbReference>
<dbReference type="GO" id="GO:0032259">
    <property type="term" value="P:methylation"/>
    <property type="evidence" value="ECO:0007669"/>
    <property type="project" value="UniProtKB-KW"/>
</dbReference>
<comment type="caution">
    <text evidence="6">The sequence shown here is derived from an EMBL/GenBank/DDBJ whole genome shotgun (WGS) entry which is preliminary data.</text>
</comment>
<proteinExistence type="inferred from homology"/>
<dbReference type="Pfam" id="PF02353">
    <property type="entry name" value="CMAS"/>
    <property type="match status" value="1"/>
</dbReference>
<reference evidence="6 7" key="1">
    <citation type="submission" date="2021-04" db="EMBL/GenBank/DDBJ databases">
        <title>Magnetospirillum sulfuroxidans sp. nov., a facultative chemolithoautotrophic sulfur-oxidizing alphaproteobacterium isolated from freshwater sediment and proposals for Paramagetospirillum gen. nov., and Magnetospirillaceae fam. nov.</title>
        <authorList>
            <person name="Koziaeva V."/>
            <person name="Geelhoed J.S."/>
            <person name="Sorokin D.Y."/>
            <person name="Grouzdev D.S."/>
        </authorList>
    </citation>
    <scope>NUCLEOTIDE SEQUENCE [LARGE SCALE GENOMIC DNA]</scope>
    <source>
        <strain evidence="6 7">J10</strain>
    </source>
</reference>
<keyword evidence="2 6" id="KW-0489">Methyltransferase</keyword>
<dbReference type="Gene3D" id="3.40.50.150">
    <property type="entry name" value="Vaccinia Virus protein VP39"/>
    <property type="match status" value="1"/>
</dbReference>
<keyword evidence="7" id="KW-1185">Reference proteome</keyword>
<comment type="similarity">
    <text evidence="1">Belongs to the CFA/CMAS family.</text>
</comment>
<gene>
    <name evidence="6" type="ORF">KEC16_17605</name>
</gene>
<evidence type="ECO:0000256" key="2">
    <source>
        <dbReference type="ARBA" id="ARBA00022603"/>
    </source>
</evidence>
<name>A0ABS5IGL3_9PROT</name>
<evidence type="ECO:0000313" key="6">
    <source>
        <dbReference type="EMBL" id="MBR9973547.1"/>
    </source>
</evidence>
<evidence type="ECO:0000313" key="7">
    <source>
        <dbReference type="Proteomes" id="UP000680714"/>
    </source>
</evidence>
<dbReference type="RefSeq" id="WP_211551380.1">
    <property type="nucleotide sequence ID" value="NZ_JAGTUF010000025.1"/>
</dbReference>
<evidence type="ECO:0000256" key="3">
    <source>
        <dbReference type="ARBA" id="ARBA00022679"/>
    </source>
</evidence>
<dbReference type="InterPro" id="IPR050723">
    <property type="entry name" value="CFA/CMAS"/>
</dbReference>
<keyword evidence="4" id="KW-0949">S-adenosyl-L-methionine</keyword>
<dbReference type="Proteomes" id="UP000680714">
    <property type="component" value="Unassembled WGS sequence"/>
</dbReference>
<dbReference type="CDD" id="cd02440">
    <property type="entry name" value="AdoMet_MTases"/>
    <property type="match status" value="1"/>
</dbReference>
<dbReference type="SUPFAM" id="SSF53335">
    <property type="entry name" value="S-adenosyl-L-methionine-dependent methyltransferases"/>
    <property type="match status" value="1"/>
</dbReference>
<dbReference type="InterPro" id="IPR029063">
    <property type="entry name" value="SAM-dependent_MTases_sf"/>
</dbReference>
<dbReference type="PANTHER" id="PTHR43667:SF2">
    <property type="entry name" value="FATTY ACID C-METHYL TRANSFERASE"/>
    <property type="match status" value="1"/>
</dbReference>
<sequence>MTSFPRPRGRHLIRADKRFATGSGPMARLLAPGFRSLLDHVDHGIAEGAIEATLPDGTQRVLGGRKPGPVAVIELKSWRPLVQLVTTGTVGWYRSWAVGEWTSPDPVPLFDLAMRNRHPLGEIGRAQGLFRFFNRLWHGLRHNSPANSRKNIAFHYDLGNDFYETWLDPTMSYSSALFAEPISVSEPLEVAQHRKITTLLDRLELQPGAKLLEIGSGWGGLAEVAAAHYDIDVTGITLSQEQKAWADRRIAQAGLTHRARFHICDYRHVQGSFDAVASVEMVEAVGEKYWPTFMAAIARALKPGGKAAIQYIEIDDQVFDSYRANADFIQTYIFPGGMLISESRFRAAAEKAGLRWEKRVGFGPHYAETLRRWRRNFDAAIDGAKLPPGFDADFVKLWRYYLMYCEGGFAGGGIDVAQVTLVKG</sequence>
<keyword evidence="3" id="KW-0808">Transferase</keyword>
<dbReference type="InterPro" id="IPR003333">
    <property type="entry name" value="CMAS"/>
</dbReference>